<dbReference type="AlphaFoldDB" id="A0AAJ0ML86"/>
<sequence length="526" mass="57363">MSAPSTMITTAGPIKRLPREVMTKICEALCPHCAGEDVLYMTPHASFAGRRGLVNLCLTSKLWRAVAFRVLHHIFQSNVGCLPRFVEHLAANPYLALDVRAIQLHRAEYDAPVVYPQSMMAVLRAIMGSNRSFNMLRSDFVALPAVADSLLTPDNHALVRMSAVVLFFLAKRVEQVAIFHDWPLWAFAQFAAAPDNIDARVSSAKRLLSLNKLAYEHHAASPSFGGTHVAPANLAYLSTVFTLAPNMAHLHTTRAANGHLAQPLGNIDLHLGKLTTLSLTDAAMDDRDLLQVLRSATPGVLSKFKYTAGFVQAFMPGSRVAAHLATTGHAAHLTHLTLLTSDNAEYRGAMGAWRDYRRGHAPSPTIHALAGTFPALSHLTISAENVWYPTFSPGFMNSDHKGGPDRLLQFLPRGIKFVRLVDVHAAPAAELKTLASSSGQNGGTVLPRLRRVELVADPRVAGLSFMAPGEPYDYTYGEEAGVEEVGEDEEAEAQKEAERARVAIEAGFRARGIGYDFDAPYLYWGE</sequence>
<protein>
    <recommendedName>
        <fullName evidence="3">F-box domain-containing protein</fullName>
    </recommendedName>
</protein>
<dbReference type="Proteomes" id="UP001275084">
    <property type="component" value="Unassembled WGS sequence"/>
</dbReference>
<evidence type="ECO:0000313" key="1">
    <source>
        <dbReference type="EMBL" id="KAK3364590.1"/>
    </source>
</evidence>
<accession>A0AAJ0ML86</accession>
<keyword evidence="2" id="KW-1185">Reference proteome</keyword>
<proteinExistence type="predicted"/>
<comment type="caution">
    <text evidence="1">The sequence shown here is derived from an EMBL/GenBank/DDBJ whole genome shotgun (WGS) entry which is preliminary data.</text>
</comment>
<evidence type="ECO:0000313" key="2">
    <source>
        <dbReference type="Proteomes" id="UP001275084"/>
    </source>
</evidence>
<name>A0AAJ0ML86_9PEZI</name>
<organism evidence="1 2">
    <name type="scientific">Lasiosphaeria hispida</name>
    <dbReference type="NCBI Taxonomy" id="260671"/>
    <lineage>
        <taxon>Eukaryota</taxon>
        <taxon>Fungi</taxon>
        <taxon>Dikarya</taxon>
        <taxon>Ascomycota</taxon>
        <taxon>Pezizomycotina</taxon>
        <taxon>Sordariomycetes</taxon>
        <taxon>Sordariomycetidae</taxon>
        <taxon>Sordariales</taxon>
        <taxon>Lasiosphaeriaceae</taxon>
        <taxon>Lasiosphaeria</taxon>
    </lineage>
</organism>
<gene>
    <name evidence="1" type="ORF">B0T25DRAFT_563597</name>
</gene>
<evidence type="ECO:0008006" key="3">
    <source>
        <dbReference type="Google" id="ProtNLM"/>
    </source>
</evidence>
<reference evidence="1" key="2">
    <citation type="submission" date="2023-06" db="EMBL/GenBank/DDBJ databases">
        <authorList>
            <consortium name="Lawrence Berkeley National Laboratory"/>
            <person name="Haridas S."/>
            <person name="Hensen N."/>
            <person name="Bonometti L."/>
            <person name="Westerberg I."/>
            <person name="Brannstrom I.O."/>
            <person name="Guillou S."/>
            <person name="Cros-Aarteil S."/>
            <person name="Calhoun S."/>
            <person name="Kuo A."/>
            <person name="Mondo S."/>
            <person name="Pangilinan J."/>
            <person name="Riley R."/>
            <person name="Labutti K."/>
            <person name="Andreopoulos B."/>
            <person name="Lipzen A."/>
            <person name="Chen C."/>
            <person name="Yanf M."/>
            <person name="Daum C."/>
            <person name="Ng V."/>
            <person name="Clum A."/>
            <person name="Steindorff A."/>
            <person name="Ohm R."/>
            <person name="Martin F."/>
            <person name="Silar P."/>
            <person name="Natvig D."/>
            <person name="Lalanne C."/>
            <person name="Gautier V."/>
            <person name="Ament-Velasquez S.L."/>
            <person name="Kruys A."/>
            <person name="Hutchinson M.I."/>
            <person name="Powell A.J."/>
            <person name="Barry K."/>
            <person name="Miller A.N."/>
            <person name="Grigoriev I.V."/>
            <person name="Debuchy R."/>
            <person name="Gladieux P."/>
            <person name="Thoren M.H."/>
            <person name="Johannesson H."/>
        </authorList>
    </citation>
    <scope>NUCLEOTIDE SEQUENCE</scope>
    <source>
        <strain evidence="1">CBS 955.72</strain>
    </source>
</reference>
<dbReference type="EMBL" id="JAUIQD010000001">
    <property type="protein sequence ID" value="KAK3364590.1"/>
    <property type="molecule type" value="Genomic_DNA"/>
</dbReference>
<reference evidence="1" key="1">
    <citation type="journal article" date="2023" name="Mol. Phylogenet. Evol.">
        <title>Genome-scale phylogeny and comparative genomics of the fungal order Sordariales.</title>
        <authorList>
            <person name="Hensen N."/>
            <person name="Bonometti L."/>
            <person name="Westerberg I."/>
            <person name="Brannstrom I.O."/>
            <person name="Guillou S."/>
            <person name="Cros-Aarteil S."/>
            <person name="Calhoun S."/>
            <person name="Haridas S."/>
            <person name="Kuo A."/>
            <person name="Mondo S."/>
            <person name="Pangilinan J."/>
            <person name="Riley R."/>
            <person name="LaButti K."/>
            <person name="Andreopoulos B."/>
            <person name="Lipzen A."/>
            <person name="Chen C."/>
            <person name="Yan M."/>
            <person name="Daum C."/>
            <person name="Ng V."/>
            <person name="Clum A."/>
            <person name="Steindorff A."/>
            <person name="Ohm R.A."/>
            <person name="Martin F."/>
            <person name="Silar P."/>
            <person name="Natvig D.O."/>
            <person name="Lalanne C."/>
            <person name="Gautier V."/>
            <person name="Ament-Velasquez S.L."/>
            <person name="Kruys A."/>
            <person name="Hutchinson M.I."/>
            <person name="Powell A.J."/>
            <person name="Barry K."/>
            <person name="Miller A.N."/>
            <person name="Grigoriev I.V."/>
            <person name="Debuchy R."/>
            <person name="Gladieux P."/>
            <person name="Hiltunen Thoren M."/>
            <person name="Johannesson H."/>
        </authorList>
    </citation>
    <scope>NUCLEOTIDE SEQUENCE</scope>
    <source>
        <strain evidence="1">CBS 955.72</strain>
    </source>
</reference>